<keyword evidence="4 7" id="KW-0812">Transmembrane</keyword>
<dbReference type="SUPFAM" id="SSF103481">
    <property type="entry name" value="Multidrug resistance efflux transporter EmrE"/>
    <property type="match status" value="1"/>
</dbReference>
<keyword evidence="6 8" id="KW-0472">Membrane</keyword>
<organism evidence="9 10">
    <name type="scientific">Bacillus spongiae</name>
    <dbReference type="NCBI Taxonomy" id="2683610"/>
    <lineage>
        <taxon>Bacteria</taxon>
        <taxon>Bacillati</taxon>
        <taxon>Bacillota</taxon>
        <taxon>Bacilli</taxon>
        <taxon>Bacillales</taxon>
        <taxon>Bacillaceae</taxon>
        <taxon>Bacillus</taxon>
    </lineage>
</organism>
<evidence type="ECO:0000256" key="3">
    <source>
        <dbReference type="ARBA" id="ARBA00022475"/>
    </source>
</evidence>
<dbReference type="PANTHER" id="PTHR30561:SF0">
    <property type="entry name" value="GUANIDINIUM EXPORTER"/>
    <property type="match status" value="1"/>
</dbReference>
<evidence type="ECO:0000313" key="10">
    <source>
        <dbReference type="Proteomes" id="UP001312865"/>
    </source>
</evidence>
<keyword evidence="10" id="KW-1185">Reference proteome</keyword>
<comment type="caution">
    <text evidence="9">The sequence shown here is derived from an EMBL/GenBank/DDBJ whole genome shotgun (WGS) entry which is preliminary data.</text>
</comment>
<proteinExistence type="inferred from homology"/>
<evidence type="ECO:0000256" key="7">
    <source>
        <dbReference type="RuleBase" id="RU003942"/>
    </source>
</evidence>
<accession>A0ABU8HF91</accession>
<dbReference type="InterPro" id="IPR000390">
    <property type="entry name" value="Small_drug/metabolite_transptr"/>
</dbReference>
<keyword evidence="2" id="KW-0813">Transport</keyword>
<evidence type="ECO:0000256" key="4">
    <source>
        <dbReference type="ARBA" id="ARBA00022692"/>
    </source>
</evidence>
<evidence type="ECO:0000313" key="9">
    <source>
        <dbReference type="EMBL" id="MEI5908035.1"/>
    </source>
</evidence>
<comment type="subcellular location">
    <subcellularLocation>
        <location evidence="1 7">Cell membrane</location>
        <topology evidence="1 7">Multi-pass membrane protein</topology>
    </subcellularLocation>
</comment>
<evidence type="ECO:0000256" key="5">
    <source>
        <dbReference type="ARBA" id="ARBA00022989"/>
    </source>
</evidence>
<evidence type="ECO:0000256" key="2">
    <source>
        <dbReference type="ARBA" id="ARBA00022448"/>
    </source>
</evidence>
<evidence type="ECO:0000256" key="1">
    <source>
        <dbReference type="ARBA" id="ARBA00004651"/>
    </source>
</evidence>
<dbReference type="InterPro" id="IPR045324">
    <property type="entry name" value="Small_multidrug_res"/>
</dbReference>
<dbReference type="Pfam" id="PF00893">
    <property type="entry name" value="Multi_Drug_Res"/>
    <property type="match status" value="1"/>
</dbReference>
<feature type="transmembrane region" description="Helical" evidence="8">
    <location>
        <begin position="84"/>
        <end position="103"/>
    </location>
</feature>
<feature type="transmembrane region" description="Helical" evidence="8">
    <location>
        <begin position="29"/>
        <end position="46"/>
    </location>
</feature>
<evidence type="ECO:0000256" key="6">
    <source>
        <dbReference type="ARBA" id="ARBA00023136"/>
    </source>
</evidence>
<keyword evidence="3" id="KW-1003">Cell membrane</keyword>
<dbReference type="EMBL" id="JBBAXC010000010">
    <property type="protein sequence ID" value="MEI5908035.1"/>
    <property type="molecule type" value="Genomic_DNA"/>
</dbReference>
<dbReference type="Proteomes" id="UP001312865">
    <property type="component" value="Unassembled WGS sequence"/>
</dbReference>
<dbReference type="InterPro" id="IPR037185">
    <property type="entry name" value="EmrE-like"/>
</dbReference>
<protein>
    <submittedName>
        <fullName evidence="9">Multidrug efflux SMR transporter</fullName>
    </submittedName>
</protein>
<dbReference type="Gene3D" id="1.10.3730.20">
    <property type="match status" value="1"/>
</dbReference>
<keyword evidence="5 8" id="KW-1133">Transmembrane helix</keyword>
<feature type="transmembrane region" description="Helical" evidence="8">
    <location>
        <begin position="58"/>
        <end position="78"/>
    </location>
</feature>
<reference evidence="9 10" key="1">
    <citation type="journal article" date="2018" name="J. Microbiol.">
        <title>Bacillus spongiae sp. nov., isolated from sponge of Jeju Island.</title>
        <authorList>
            <person name="Lee G.E."/>
            <person name="Im W.T."/>
            <person name="Park J.S."/>
        </authorList>
    </citation>
    <scope>NUCLEOTIDE SEQUENCE [LARGE SCALE GENOMIC DNA]</scope>
    <source>
        <strain evidence="9 10">135PIL107-10</strain>
    </source>
</reference>
<dbReference type="RefSeq" id="WP_336587476.1">
    <property type="nucleotide sequence ID" value="NZ_JBBAXC010000010.1"/>
</dbReference>
<gene>
    <name evidence="9" type="ORF">WAK64_13320</name>
</gene>
<name>A0ABU8HF91_9BACI</name>
<dbReference type="PANTHER" id="PTHR30561">
    <property type="entry name" value="SMR FAMILY PROTON-DEPENDENT DRUG EFFLUX TRANSPORTER SUGE"/>
    <property type="match status" value="1"/>
</dbReference>
<sequence>MAWVFLIIGGIMEIGWAFGLKFSEGFTNIPVAIPTIILMILSFWSFSKSLTYLPVSTAYAVFTGIGAFGTAFVGMLFFGDPVSVTKVILLLLLISCIVGLKLVSDEPETEKER</sequence>
<comment type="similarity">
    <text evidence="7">Belongs to the drug/metabolite transporter (DMT) superfamily. Small multidrug resistance (SMR) (TC 2.A.7.1) family.</text>
</comment>
<evidence type="ECO:0000256" key="8">
    <source>
        <dbReference type="SAM" id="Phobius"/>
    </source>
</evidence>